<name>A0A5Q4VDN3_9BACT</name>
<protein>
    <submittedName>
        <fullName evidence="2">Glycosyltransferase family 4 protein</fullName>
    </submittedName>
</protein>
<evidence type="ECO:0000313" key="3">
    <source>
        <dbReference type="Proteomes" id="UP000321899"/>
    </source>
</evidence>
<dbReference type="OrthoDB" id="433681at2"/>
<organism evidence="2 3">
    <name type="scientific">Desulfobotulus mexicanus</name>
    <dbReference type="NCBI Taxonomy" id="2586642"/>
    <lineage>
        <taxon>Bacteria</taxon>
        <taxon>Pseudomonadati</taxon>
        <taxon>Thermodesulfobacteriota</taxon>
        <taxon>Desulfobacteria</taxon>
        <taxon>Desulfobacterales</taxon>
        <taxon>Desulfobacteraceae</taxon>
        <taxon>Desulfobotulus</taxon>
    </lineage>
</organism>
<evidence type="ECO:0000313" key="2">
    <source>
        <dbReference type="EMBL" id="TYT75809.1"/>
    </source>
</evidence>
<dbReference type="GO" id="GO:0016757">
    <property type="term" value="F:glycosyltransferase activity"/>
    <property type="evidence" value="ECO:0007669"/>
    <property type="project" value="UniProtKB-ARBA"/>
</dbReference>
<accession>A0A5Q4VDN3</accession>
<feature type="domain" description="Glycosyltransferase subfamily 4-like N-terminal" evidence="1">
    <location>
        <begin position="29"/>
        <end position="137"/>
    </location>
</feature>
<proteinExistence type="predicted"/>
<gene>
    <name evidence="2" type="ORF">FIM25_02575</name>
</gene>
<keyword evidence="2" id="KW-0808">Transferase</keyword>
<dbReference type="AlphaFoldDB" id="A0A5Q4VDN3"/>
<dbReference type="InterPro" id="IPR028098">
    <property type="entry name" value="Glyco_trans_4-like_N"/>
</dbReference>
<comment type="caution">
    <text evidence="2">The sequence shown here is derived from an EMBL/GenBank/DDBJ whole genome shotgun (WGS) entry which is preliminary data.</text>
</comment>
<sequence length="140" mass="16093">MVRKRMTAKRILCLTSTFPRWVQDSSAPFVLNLIHDLKKLGWQVDALAPHAPGAAIEEVLHDIPTRRFQYFWPPEQQTLCYRSGALINLRKQPSDYLKLPVFVLAQIAAVLKQLRRKKYDIIHSHWLLPQGFSGTAGSLF</sequence>
<evidence type="ECO:0000259" key="1">
    <source>
        <dbReference type="Pfam" id="PF13439"/>
    </source>
</evidence>
<keyword evidence="3" id="KW-1185">Reference proteome</keyword>
<reference evidence="2 3" key="1">
    <citation type="submission" date="2019-06" db="EMBL/GenBank/DDBJ databases">
        <title>Desulfobotulus mexicanus sp. nov., a novel sulfate-reducing bacterium isolated from the sediment of an alkaline crater lake in Mexico.</title>
        <authorList>
            <person name="Hirschler-Rea A."/>
        </authorList>
    </citation>
    <scope>NUCLEOTIDE SEQUENCE [LARGE SCALE GENOMIC DNA]</scope>
    <source>
        <strain evidence="2 3">PAR22N</strain>
    </source>
</reference>
<dbReference type="SUPFAM" id="SSF53756">
    <property type="entry name" value="UDP-Glycosyltransferase/glycogen phosphorylase"/>
    <property type="match status" value="1"/>
</dbReference>
<dbReference type="EMBL" id="VDMB01000002">
    <property type="protein sequence ID" value="TYT75809.1"/>
    <property type="molecule type" value="Genomic_DNA"/>
</dbReference>
<dbReference type="Pfam" id="PF13439">
    <property type="entry name" value="Glyco_transf_4"/>
    <property type="match status" value="1"/>
</dbReference>
<dbReference type="Gene3D" id="3.40.50.2000">
    <property type="entry name" value="Glycogen Phosphorylase B"/>
    <property type="match status" value="1"/>
</dbReference>
<dbReference type="Proteomes" id="UP000321899">
    <property type="component" value="Unassembled WGS sequence"/>
</dbReference>